<accession>W4GBK9</accession>
<evidence type="ECO:0000259" key="1">
    <source>
        <dbReference type="PROSITE" id="PS50222"/>
    </source>
</evidence>
<protein>
    <recommendedName>
        <fullName evidence="1">EF-hand domain-containing protein</fullName>
    </recommendedName>
</protein>
<dbReference type="Gene3D" id="1.25.40.20">
    <property type="entry name" value="Ankyrin repeat-containing domain"/>
    <property type="match status" value="1"/>
</dbReference>
<evidence type="ECO:0000313" key="2">
    <source>
        <dbReference type="EMBL" id="ETV77047.1"/>
    </source>
</evidence>
<dbReference type="InterPro" id="IPR002048">
    <property type="entry name" value="EF_hand_dom"/>
</dbReference>
<dbReference type="GO" id="GO:0005509">
    <property type="term" value="F:calcium ion binding"/>
    <property type="evidence" value="ECO:0007669"/>
    <property type="project" value="InterPro"/>
</dbReference>
<dbReference type="InterPro" id="IPR011992">
    <property type="entry name" value="EF-hand-dom_pair"/>
</dbReference>
<organism evidence="2">
    <name type="scientific">Aphanomyces astaci</name>
    <name type="common">Crayfish plague agent</name>
    <dbReference type="NCBI Taxonomy" id="112090"/>
    <lineage>
        <taxon>Eukaryota</taxon>
        <taxon>Sar</taxon>
        <taxon>Stramenopiles</taxon>
        <taxon>Oomycota</taxon>
        <taxon>Saprolegniomycetes</taxon>
        <taxon>Saprolegniales</taxon>
        <taxon>Verrucalvaceae</taxon>
        <taxon>Aphanomyces</taxon>
    </lineage>
</organism>
<dbReference type="GeneID" id="20810952"/>
<feature type="domain" description="EF-hand" evidence="1">
    <location>
        <begin position="305"/>
        <end position="340"/>
    </location>
</feature>
<dbReference type="SUPFAM" id="SSF47473">
    <property type="entry name" value="EF-hand"/>
    <property type="match status" value="1"/>
</dbReference>
<dbReference type="RefSeq" id="XP_009833353.1">
    <property type="nucleotide sequence ID" value="XM_009835051.1"/>
</dbReference>
<dbReference type="InterPro" id="IPR036770">
    <property type="entry name" value="Ankyrin_rpt-contain_sf"/>
</dbReference>
<reference evidence="2" key="1">
    <citation type="submission" date="2013-12" db="EMBL/GenBank/DDBJ databases">
        <title>The Genome Sequence of Aphanomyces astaci APO3.</title>
        <authorList>
            <consortium name="The Broad Institute Genomics Platform"/>
            <person name="Russ C."/>
            <person name="Tyler B."/>
            <person name="van West P."/>
            <person name="Dieguez-Uribeondo J."/>
            <person name="Young S.K."/>
            <person name="Zeng Q."/>
            <person name="Gargeya S."/>
            <person name="Fitzgerald M."/>
            <person name="Abouelleil A."/>
            <person name="Alvarado L."/>
            <person name="Chapman S.B."/>
            <person name="Gainer-Dewar J."/>
            <person name="Goldberg J."/>
            <person name="Griggs A."/>
            <person name="Gujja S."/>
            <person name="Hansen M."/>
            <person name="Howarth C."/>
            <person name="Imamovic A."/>
            <person name="Ireland A."/>
            <person name="Larimer J."/>
            <person name="McCowan C."/>
            <person name="Murphy C."/>
            <person name="Pearson M."/>
            <person name="Poon T.W."/>
            <person name="Priest M."/>
            <person name="Roberts A."/>
            <person name="Saif S."/>
            <person name="Shea T."/>
            <person name="Sykes S."/>
            <person name="Wortman J."/>
            <person name="Nusbaum C."/>
            <person name="Birren B."/>
        </authorList>
    </citation>
    <scope>NUCLEOTIDE SEQUENCE [LARGE SCALE GENOMIC DNA]</scope>
    <source>
        <strain evidence="2">APO3</strain>
    </source>
</reference>
<dbReference type="VEuPathDB" id="FungiDB:H257_08956"/>
<dbReference type="EMBL" id="KI913134">
    <property type="protein sequence ID" value="ETV77047.1"/>
    <property type="molecule type" value="Genomic_DNA"/>
</dbReference>
<sequence length="343" mass="38155">MPPPPSSMSVDIFTAASTGEMETLERLLLTADSTEVNATTVHNRRRVTAMEQAMNNGHWEVVHMLWAHPSVADDSRDKSFKNLLKSQKHEHAANVLNTVPSSMWKCRLVVASTDGDNALACLAPYLSLGTFVDILLLDLPFRVAFADNNHSNASAVVLEDNPGHSFTWAAFVHPDLPVADDVSKVAVVAAMLNHPSLHAVPRADVVRRLMTSTDHDDRATIDMADKLVREYLTSQQYFLTRYELVDGPPVHVSATAVVLLAIDHGIFDQVFDEYAGDDGCLDLNGFNSCNITLGRVHADSRGHKTDDQDWQAEFDVWDKDNDEAMSKAEFHRFNFFVFFFLGL</sequence>
<gene>
    <name evidence="2" type="ORF">H257_08956</name>
</gene>
<dbReference type="AlphaFoldDB" id="W4GBK9"/>
<dbReference type="PROSITE" id="PS50222">
    <property type="entry name" value="EF_HAND_2"/>
    <property type="match status" value="1"/>
</dbReference>
<name>W4GBK9_APHAT</name>
<dbReference type="OrthoDB" id="9995210at2759"/>
<proteinExistence type="predicted"/>